<feature type="signal peptide" evidence="6">
    <location>
        <begin position="1"/>
        <end position="24"/>
    </location>
</feature>
<evidence type="ECO:0000256" key="4">
    <source>
        <dbReference type="SAM" id="Coils"/>
    </source>
</evidence>
<keyword evidence="5" id="KW-0812">Transmembrane</keyword>
<evidence type="ECO:0000256" key="2">
    <source>
        <dbReference type="ARBA" id="ARBA00012438"/>
    </source>
</evidence>
<dbReference type="SUPFAM" id="SSF63829">
    <property type="entry name" value="Calcium-dependent phosphotriesterase"/>
    <property type="match status" value="3"/>
</dbReference>
<comment type="catalytic activity">
    <reaction evidence="1">
        <text>ATP + protein L-histidine = ADP + protein N-phospho-L-histidine.</text>
        <dbReference type="EC" id="2.7.13.3"/>
    </reaction>
</comment>
<dbReference type="Gene3D" id="2.130.10.10">
    <property type="entry name" value="YVTN repeat-like/Quinoprotein amine dehydrogenase"/>
    <property type="match status" value="2"/>
</dbReference>
<feature type="chain" id="PRO_5047243459" description="histidine kinase" evidence="6">
    <location>
        <begin position="25"/>
        <end position="1099"/>
    </location>
</feature>
<evidence type="ECO:0000256" key="5">
    <source>
        <dbReference type="SAM" id="Phobius"/>
    </source>
</evidence>
<keyword evidence="5" id="KW-1133">Transmembrane helix</keyword>
<evidence type="ECO:0000256" key="6">
    <source>
        <dbReference type="SAM" id="SignalP"/>
    </source>
</evidence>
<feature type="coiled-coil region" evidence="4">
    <location>
        <begin position="800"/>
        <end position="839"/>
    </location>
</feature>
<dbReference type="SMART" id="SM00387">
    <property type="entry name" value="HATPase_c"/>
    <property type="match status" value="1"/>
</dbReference>
<proteinExistence type="predicted"/>
<accession>A0ABP8LNQ2</accession>
<dbReference type="EC" id="2.7.13.3" evidence="2"/>
<dbReference type="SMART" id="SM00388">
    <property type="entry name" value="HisKA"/>
    <property type="match status" value="1"/>
</dbReference>
<dbReference type="InterPro" id="IPR011123">
    <property type="entry name" value="Y_Y_Y"/>
</dbReference>
<name>A0ABP8LNQ2_9BACT</name>
<dbReference type="GO" id="GO:0016301">
    <property type="term" value="F:kinase activity"/>
    <property type="evidence" value="ECO:0007669"/>
    <property type="project" value="UniProtKB-KW"/>
</dbReference>
<dbReference type="SUPFAM" id="SSF55874">
    <property type="entry name" value="ATPase domain of HSP90 chaperone/DNA topoisomerase II/histidine kinase"/>
    <property type="match status" value="1"/>
</dbReference>
<evidence type="ECO:0000313" key="9">
    <source>
        <dbReference type="Proteomes" id="UP001500552"/>
    </source>
</evidence>
<organism evidence="8 9">
    <name type="scientific">Pontibacter saemangeumensis</name>
    <dbReference type="NCBI Taxonomy" id="1084525"/>
    <lineage>
        <taxon>Bacteria</taxon>
        <taxon>Pseudomonadati</taxon>
        <taxon>Bacteroidota</taxon>
        <taxon>Cytophagia</taxon>
        <taxon>Cytophagales</taxon>
        <taxon>Hymenobacteraceae</taxon>
        <taxon>Pontibacter</taxon>
    </lineage>
</organism>
<dbReference type="Gene3D" id="2.60.40.10">
    <property type="entry name" value="Immunoglobulins"/>
    <property type="match status" value="1"/>
</dbReference>
<dbReference type="CDD" id="cd22249">
    <property type="entry name" value="UDM1_RNF168_RNF169-like"/>
    <property type="match status" value="1"/>
</dbReference>
<dbReference type="InterPro" id="IPR013783">
    <property type="entry name" value="Ig-like_fold"/>
</dbReference>
<dbReference type="PRINTS" id="PR00344">
    <property type="entry name" value="BCTRLSENSOR"/>
</dbReference>
<dbReference type="InterPro" id="IPR005467">
    <property type="entry name" value="His_kinase_dom"/>
</dbReference>
<dbReference type="Gene3D" id="3.30.565.10">
    <property type="entry name" value="Histidine kinase-like ATPase, C-terminal domain"/>
    <property type="match status" value="1"/>
</dbReference>
<dbReference type="PANTHER" id="PTHR43547:SF2">
    <property type="entry name" value="HYBRID SIGNAL TRANSDUCTION HISTIDINE KINASE C"/>
    <property type="match status" value="1"/>
</dbReference>
<dbReference type="InterPro" id="IPR036097">
    <property type="entry name" value="HisK_dim/P_sf"/>
</dbReference>
<dbReference type="CDD" id="cd00082">
    <property type="entry name" value="HisKA"/>
    <property type="match status" value="1"/>
</dbReference>
<dbReference type="SUPFAM" id="SSF47384">
    <property type="entry name" value="Homodimeric domain of signal transducing histidine kinase"/>
    <property type="match status" value="1"/>
</dbReference>
<dbReference type="Pfam" id="PF07495">
    <property type="entry name" value="Y_Y_Y"/>
    <property type="match status" value="1"/>
</dbReference>
<dbReference type="PANTHER" id="PTHR43547">
    <property type="entry name" value="TWO-COMPONENT HISTIDINE KINASE"/>
    <property type="match status" value="1"/>
</dbReference>
<protein>
    <recommendedName>
        <fullName evidence="2">histidine kinase</fullName>
        <ecNumber evidence="2">2.7.13.3</ecNumber>
    </recommendedName>
</protein>
<dbReference type="Gene3D" id="1.10.287.130">
    <property type="match status" value="1"/>
</dbReference>
<keyword evidence="9" id="KW-1185">Reference proteome</keyword>
<comment type="caution">
    <text evidence="8">The sequence shown here is derived from an EMBL/GenBank/DDBJ whole genome shotgun (WGS) entry which is preliminary data.</text>
</comment>
<sequence>MKIFYHLGLICLLFFLSISHPHHTHSQHLRFEHLSARQGLPTNWVWALCQDREGFMWFGTYDGLYKYDGQTATNFVLNPADPSHSLRSNLISAIHEDRKGRLWVGTWGGGLHQVNKRTGQAKAFPINAHKSSPGDQLNSIYNIYEDKQGILWLGTSLGMARFNPDTRAYRLFPTPNRKGISTIREDSLGKLWAGSYRLDPKTGEYSLFPLVTPAGNTSASPLGFAIDAKGIAWLGIEGGLYRMDTHRPGRYTPYNPDGLINKSLIRVHVHDKYLWLGSTQGLQKVNTRTDEVVTYRSDPSQPGSLSNEFISSLFWDKDENLWVGLVNGVNKASTRPKPFRAYQITPTPSAFHQLENEIFSVVEDRDGTIWVSSAGYGLYRMDPQRQSFARVVVNPLDKVNAGMRSGGWPLLEDRQGRLWVGTGDERGLYRLDRASGAFLAYPCRFPVRMLDEDASGRIWVGGATSELASFDTLTKQFTYYQTNEMDSTSLISGFINDLMVSREGDVWLATTTGVGRLNPVTGRSVRYEPDYRSPAGGINDPHAMALYEDEAGIIWIGTHGGGLNRLDPKTNTFTYFTTRQGLPSNRVMSLMGDEKGNLWLGTGYGLSRLDPRTKAVRNFDTSDGLPGNEFLERGSVFRRGGKLLFGSKDGLVVFHPDSIRDRASPPPVYITDFEVMEESLPVPDGEIMLPYDENFISFRFVAINYDAPDKNRYAYRLEGLDKEWVNSGSGRLAHYTDLDPGTYHFGVKASSDGSTWNEKGKLLTIIILPPWWRTWWAYAFYALCLVAIVLAVDRSQRRRLLQKEREKARERELAQAHEIEEAYKELKQTQLQLIQAEKMASLGELTAGIAHEIQNPLNFVNNFSEVNKELIGEMKQELKAGNGEEVLAIADALERNLEKVNHHGQRADAIVKGMLQHSRTSAGQKEPTDLNALVEEYLRLAYSGFRAKHKDFFCTLDTAYGQCLEKVEVVPQELGRVLLNLFNNAFYAVRQKQLLGLMEYEPKVAASTATQHGKVEIRVWDNGTGIPERVQSKVFQPFFTTKPTGQGTGLGLSLSFDIVTKGHGGELAVASEEGEWTAFTVTLPSVPVAKEPTLHTASH</sequence>
<dbReference type="InterPro" id="IPR036890">
    <property type="entry name" value="HATPase_C_sf"/>
</dbReference>
<feature type="transmembrane region" description="Helical" evidence="5">
    <location>
        <begin position="775"/>
        <end position="792"/>
    </location>
</feature>
<evidence type="ECO:0000259" key="7">
    <source>
        <dbReference type="PROSITE" id="PS50109"/>
    </source>
</evidence>
<dbReference type="InterPro" id="IPR004358">
    <property type="entry name" value="Sig_transdc_His_kin-like_C"/>
</dbReference>
<dbReference type="InterPro" id="IPR003594">
    <property type="entry name" value="HATPase_dom"/>
</dbReference>
<evidence type="ECO:0000256" key="1">
    <source>
        <dbReference type="ARBA" id="ARBA00000085"/>
    </source>
</evidence>
<keyword evidence="4" id="KW-0175">Coiled coil</keyword>
<dbReference type="RefSeq" id="WP_345158639.1">
    <property type="nucleotide sequence ID" value="NZ_BAABHC010000010.1"/>
</dbReference>
<dbReference type="InterPro" id="IPR011110">
    <property type="entry name" value="Reg_prop"/>
</dbReference>
<keyword evidence="8" id="KW-0808">Transferase</keyword>
<reference evidence="9" key="1">
    <citation type="journal article" date="2019" name="Int. J. Syst. Evol. Microbiol.">
        <title>The Global Catalogue of Microorganisms (GCM) 10K type strain sequencing project: providing services to taxonomists for standard genome sequencing and annotation.</title>
        <authorList>
            <consortium name="The Broad Institute Genomics Platform"/>
            <consortium name="The Broad Institute Genome Sequencing Center for Infectious Disease"/>
            <person name="Wu L."/>
            <person name="Ma J."/>
        </authorList>
    </citation>
    <scope>NUCLEOTIDE SEQUENCE [LARGE SCALE GENOMIC DNA]</scope>
    <source>
        <strain evidence="9">JCM 17926</strain>
    </source>
</reference>
<keyword evidence="3" id="KW-0597">Phosphoprotein</keyword>
<dbReference type="Pfam" id="PF02518">
    <property type="entry name" value="HATPase_c"/>
    <property type="match status" value="1"/>
</dbReference>
<gene>
    <name evidence="8" type="ORF">GCM10023188_19310</name>
</gene>
<dbReference type="InterPro" id="IPR015943">
    <property type="entry name" value="WD40/YVTN_repeat-like_dom_sf"/>
</dbReference>
<dbReference type="Pfam" id="PF07494">
    <property type="entry name" value="Reg_prop"/>
    <property type="match status" value="6"/>
</dbReference>
<feature type="domain" description="Histidine kinase" evidence="7">
    <location>
        <begin position="848"/>
        <end position="1087"/>
    </location>
</feature>
<evidence type="ECO:0000313" key="8">
    <source>
        <dbReference type="EMBL" id="GAA4431604.1"/>
    </source>
</evidence>
<keyword evidence="5" id="KW-0472">Membrane</keyword>
<dbReference type="EMBL" id="BAABHC010000010">
    <property type="protein sequence ID" value="GAA4431604.1"/>
    <property type="molecule type" value="Genomic_DNA"/>
</dbReference>
<dbReference type="PROSITE" id="PS50109">
    <property type="entry name" value="HIS_KIN"/>
    <property type="match status" value="1"/>
</dbReference>
<keyword evidence="6" id="KW-0732">Signal</keyword>
<dbReference type="InterPro" id="IPR003661">
    <property type="entry name" value="HisK_dim/P_dom"/>
</dbReference>
<evidence type="ECO:0000256" key="3">
    <source>
        <dbReference type="ARBA" id="ARBA00022553"/>
    </source>
</evidence>
<keyword evidence="8" id="KW-0418">Kinase</keyword>
<dbReference type="Proteomes" id="UP001500552">
    <property type="component" value="Unassembled WGS sequence"/>
</dbReference>